<keyword evidence="3" id="KW-0816">Tricarboxylic acid cycle</keyword>
<dbReference type="EC" id="2.3.3.9" evidence="1"/>
<dbReference type="GO" id="GO:0004474">
    <property type="term" value="F:malate synthase activity"/>
    <property type="evidence" value="ECO:0007669"/>
    <property type="project" value="UniProtKB-EC"/>
</dbReference>
<dbReference type="InterPro" id="IPR044856">
    <property type="entry name" value="Malate_synth_C_sf"/>
</dbReference>
<evidence type="ECO:0000259" key="8">
    <source>
        <dbReference type="Pfam" id="PF20659"/>
    </source>
</evidence>
<dbReference type="PIRSF" id="PIRSF001363">
    <property type="entry name" value="Malate_synth"/>
    <property type="match status" value="1"/>
</dbReference>
<dbReference type="FunFam" id="3.20.20.360:FF:000001">
    <property type="entry name" value="Malate synthase"/>
    <property type="match status" value="1"/>
</dbReference>
<evidence type="ECO:0000256" key="3">
    <source>
        <dbReference type="ARBA" id="ARBA00022532"/>
    </source>
</evidence>
<dbReference type="Gene3D" id="1.20.1220.12">
    <property type="entry name" value="Malate synthase, domain III"/>
    <property type="match status" value="1"/>
</dbReference>
<evidence type="ECO:0000256" key="4">
    <source>
        <dbReference type="ARBA" id="ARBA00022679"/>
    </source>
</evidence>
<dbReference type="Pfam" id="PF20659">
    <property type="entry name" value="MS_C"/>
    <property type="match status" value="1"/>
</dbReference>
<comment type="catalytic activity">
    <reaction evidence="5">
        <text>glyoxylate + acetyl-CoA + H2O = (S)-malate + CoA + H(+)</text>
        <dbReference type="Rhea" id="RHEA:18181"/>
        <dbReference type="ChEBI" id="CHEBI:15377"/>
        <dbReference type="ChEBI" id="CHEBI:15378"/>
        <dbReference type="ChEBI" id="CHEBI:15589"/>
        <dbReference type="ChEBI" id="CHEBI:36655"/>
        <dbReference type="ChEBI" id="CHEBI:57287"/>
        <dbReference type="ChEBI" id="CHEBI:57288"/>
        <dbReference type="EC" id="2.3.3.9"/>
    </reaction>
</comment>
<evidence type="ECO:0000256" key="6">
    <source>
        <dbReference type="PIRSR" id="PIRSR001363-1"/>
    </source>
</evidence>
<feature type="domain" description="Malate synthase C-terminal" evidence="8">
    <location>
        <begin position="418"/>
        <end position="534"/>
    </location>
</feature>
<dbReference type="PANTHER" id="PTHR42902:SF2">
    <property type="entry name" value="MALATE SYNTHASE"/>
    <property type="match status" value="1"/>
</dbReference>
<name>A0A6J0BIL7_NEOLC</name>
<evidence type="ECO:0000256" key="2">
    <source>
        <dbReference type="ARBA" id="ARBA00022435"/>
    </source>
</evidence>
<dbReference type="FunFam" id="1.20.1220.12:FF:000001">
    <property type="entry name" value="Malate synthase"/>
    <property type="match status" value="1"/>
</dbReference>
<dbReference type="SUPFAM" id="SSF51645">
    <property type="entry name" value="Malate synthase G"/>
    <property type="match status" value="1"/>
</dbReference>
<evidence type="ECO:0000256" key="1">
    <source>
        <dbReference type="ARBA" id="ARBA00012636"/>
    </source>
</evidence>
<dbReference type="Pfam" id="PF01274">
    <property type="entry name" value="MS_TIM-barrel"/>
    <property type="match status" value="1"/>
</dbReference>
<dbReference type="GeneID" id="107219788"/>
<dbReference type="InterPro" id="IPR001465">
    <property type="entry name" value="Malate_synthase_TIM"/>
</dbReference>
<dbReference type="OrthoDB" id="4078635at2759"/>
<keyword evidence="2" id="KW-0329">Glyoxylate bypass</keyword>
<dbReference type="PANTHER" id="PTHR42902">
    <property type="entry name" value="MALATE SYNTHASE"/>
    <property type="match status" value="1"/>
</dbReference>
<protein>
    <recommendedName>
        <fullName evidence="1">malate synthase</fullName>
        <ecNumber evidence="1">2.3.3.9</ecNumber>
    </recommendedName>
</protein>
<sequence>MSMLKESLAAAKKHNVFLASPPKNLKKEFDALFTLEAIEFLVDLITEFDDKVDQLYYTRFIKKYELKRNPKIPTFLETDITNSDWKVAPVGRRLQNRHLDLGDVSPSNLDHFTKALGCNVEGIQVDFDDGHCPTWRNQIVGLYNVYKAVRNELSNVLPIWKAPILMLRPRAWNMLEHNVTVNGKEVPGPLLDFVLLTFHNANILRYCESGPYFYLSKLEGASEAKLWDDIFTWTESRLDMPHGTIKACVLIENILSAFEMDQILFNLKDHSLGLNCGIWDYAASIINKFGNNKSFILPDRNKYVNMNRHFLKCYMELVVKTCHRRGAHATGGMAALLLPTEDDPDEFHRVVETVVNGKLAEIQMGVDGFMVFDSGLVPYINNLWKNYGGPSYNQIKYPGTPNDISEADLLRLPTGGVTVDGLKHNISITILFIFYWLQGVGHFAYKGAVEDSATAEISRSQIWQWIRHGAKFEDGNGNLLTRGLVDSYACQIIDHLLEEYCSNFQEKINLHTARDLFTEIVNHREFPDFITTYLNDAHVFRRLHHSRL</sequence>
<evidence type="ECO:0000313" key="11">
    <source>
        <dbReference type="RefSeq" id="XP_015513608.1"/>
    </source>
</evidence>
<dbReference type="GO" id="GO:0005737">
    <property type="term" value="C:cytoplasm"/>
    <property type="evidence" value="ECO:0007669"/>
    <property type="project" value="TreeGrafter"/>
</dbReference>
<dbReference type="Proteomes" id="UP000829291">
    <property type="component" value="Chromosome 2"/>
</dbReference>
<dbReference type="InterPro" id="IPR011076">
    <property type="entry name" value="Malate_synth_sf"/>
</dbReference>
<accession>A0A6J0BIL7</accession>
<dbReference type="AlphaFoldDB" id="A0A6J0BIL7"/>
<dbReference type="GO" id="GO:0006097">
    <property type="term" value="P:glyoxylate cycle"/>
    <property type="evidence" value="ECO:0007669"/>
    <property type="project" value="UniProtKB-KW"/>
</dbReference>
<organism evidence="9 11">
    <name type="scientific">Neodiprion lecontei</name>
    <name type="common">Redheaded pine sawfly</name>
    <dbReference type="NCBI Taxonomy" id="441921"/>
    <lineage>
        <taxon>Eukaryota</taxon>
        <taxon>Metazoa</taxon>
        <taxon>Ecdysozoa</taxon>
        <taxon>Arthropoda</taxon>
        <taxon>Hexapoda</taxon>
        <taxon>Insecta</taxon>
        <taxon>Pterygota</taxon>
        <taxon>Neoptera</taxon>
        <taxon>Endopterygota</taxon>
        <taxon>Hymenoptera</taxon>
        <taxon>Tenthredinoidea</taxon>
        <taxon>Diprionidae</taxon>
        <taxon>Diprioninae</taxon>
        <taxon>Neodiprion</taxon>
    </lineage>
</organism>
<keyword evidence="4" id="KW-0808">Transferase</keyword>
<dbReference type="Gene3D" id="3.20.20.360">
    <property type="entry name" value="Malate synthase, domain 3"/>
    <property type="match status" value="1"/>
</dbReference>
<dbReference type="RefSeq" id="XP_015513608.1">
    <property type="nucleotide sequence ID" value="XM_015658122.1"/>
</dbReference>
<dbReference type="InterPro" id="IPR006252">
    <property type="entry name" value="Malate_synthA"/>
</dbReference>
<reference evidence="10 11" key="1">
    <citation type="submission" date="2025-04" db="UniProtKB">
        <authorList>
            <consortium name="RefSeq"/>
        </authorList>
    </citation>
    <scope>IDENTIFICATION</scope>
    <source>
        <tissue evidence="10 11">Whole body</tissue>
    </source>
</reference>
<evidence type="ECO:0000256" key="5">
    <source>
        <dbReference type="ARBA" id="ARBA00047918"/>
    </source>
</evidence>
<feature type="active site" description="Proton acceptor" evidence="6">
    <location>
        <position position="168"/>
    </location>
</feature>
<dbReference type="KEGG" id="nlo:107219788"/>
<evidence type="ECO:0000313" key="9">
    <source>
        <dbReference type="Proteomes" id="UP000829291"/>
    </source>
</evidence>
<keyword evidence="9" id="KW-1185">Reference proteome</keyword>
<proteinExistence type="predicted"/>
<dbReference type="InterPro" id="IPR048355">
    <property type="entry name" value="MS_C"/>
</dbReference>
<feature type="domain" description="Malate synthase TIM barrel" evidence="7">
    <location>
        <begin position="165"/>
        <end position="411"/>
    </location>
</feature>
<dbReference type="InterPro" id="IPR046363">
    <property type="entry name" value="MS_N_TIM-barrel_dom"/>
</dbReference>
<feature type="active site" description="Proton donor" evidence="6">
    <location>
        <position position="451"/>
    </location>
</feature>
<dbReference type="GO" id="GO:0006099">
    <property type="term" value="P:tricarboxylic acid cycle"/>
    <property type="evidence" value="ECO:0007669"/>
    <property type="project" value="UniProtKB-KW"/>
</dbReference>
<evidence type="ECO:0000313" key="10">
    <source>
        <dbReference type="RefSeq" id="XP_015513607.1"/>
    </source>
</evidence>
<dbReference type="RefSeq" id="XP_015513607.1">
    <property type="nucleotide sequence ID" value="XM_015658121.1"/>
</dbReference>
<evidence type="ECO:0000259" key="7">
    <source>
        <dbReference type="Pfam" id="PF01274"/>
    </source>
</evidence>
<gene>
    <name evidence="10 11" type="primary">LOC107219788</name>
</gene>